<dbReference type="OrthoDB" id="9793521at2"/>
<keyword evidence="3" id="KW-1185">Reference proteome</keyword>
<dbReference type="PANTHER" id="PTHR40112:SF1">
    <property type="entry name" value="H2HPP ISOMERASE"/>
    <property type="match status" value="1"/>
</dbReference>
<evidence type="ECO:0000313" key="3">
    <source>
        <dbReference type="Proteomes" id="UP000319897"/>
    </source>
</evidence>
<proteinExistence type="predicted"/>
<name>A0A501XY27_9SPHN</name>
<accession>A0A501XY27</accession>
<dbReference type="RefSeq" id="WP_140926266.1">
    <property type="nucleotide sequence ID" value="NZ_VFSU01000004.1"/>
</dbReference>
<dbReference type="InterPro" id="IPR011051">
    <property type="entry name" value="RmlC_Cupin_sf"/>
</dbReference>
<dbReference type="SUPFAM" id="SSF51182">
    <property type="entry name" value="RmlC-like cupins"/>
    <property type="match status" value="1"/>
</dbReference>
<dbReference type="InterPro" id="IPR025499">
    <property type="entry name" value="KdgF"/>
</dbReference>
<dbReference type="Gene3D" id="2.60.120.10">
    <property type="entry name" value="Jelly Rolls"/>
    <property type="match status" value="1"/>
</dbReference>
<dbReference type="InterPro" id="IPR014710">
    <property type="entry name" value="RmlC-like_jellyroll"/>
</dbReference>
<dbReference type="InterPro" id="IPR052535">
    <property type="entry name" value="Bacilysin_H2HPP_isomerase"/>
</dbReference>
<reference evidence="2 3" key="1">
    <citation type="submission" date="2019-06" db="EMBL/GenBank/DDBJ databases">
        <authorList>
            <person name="Lee I."/>
            <person name="Jang G.I."/>
            <person name="Hwang C.Y."/>
        </authorList>
    </citation>
    <scope>NUCLEOTIDE SEQUENCE [LARGE SCALE GENOMIC DNA]</scope>
    <source>
        <strain evidence="2 3">PAMC 28131</strain>
    </source>
</reference>
<dbReference type="InterPro" id="IPR013096">
    <property type="entry name" value="Cupin_2"/>
</dbReference>
<dbReference type="Proteomes" id="UP000319897">
    <property type="component" value="Unassembled WGS sequence"/>
</dbReference>
<protein>
    <submittedName>
        <fullName evidence="2">Cupin domain-containing protein</fullName>
    </submittedName>
</protein>
<feature type="domain" description="Cupin type-2" evidence="1">
    <location>
        <begin position="36"/>
        <end position="96"/>
    </location>
</feature>
<dbReference type="EMBL" id="VFSU01000004">
    <property type="protein sequence ID" value="TPE64947.1"/>
    <property type="molecule type" value="Genomic_DNA"/>
</dbReference>
<dbReference type="AlphaFoldDB" id="A0A501XY27"/>
<dbReference type="CDD" id="cd02238">
    <property type="entry name" value="cupin_KdgF"/>
    <property type="match status" value="1"/>
</dbReference>
<dbReference type="PANTHER" id="PTHR40112">
    <property type="entry name" value="H2HPP ISOMERASE"/>
    <property type="match status" value="1"/>
</dbReference>
<gene>
    <name evidence="2" type="ORF">FJQ54_00435</name>
</gene>
<organism evidence="2 3">
    <name type="scientific">Sandaracinobacter neustonicus</name>
    <dbReference type="NCBI Taxonomy" id="1715348"/>
    <lineage>
        <taxon>Bacteria</taxon>
        <taxon>Pseudomonadati</taxon>
        <taxon>Pseudomonadota</taxon>
        <taxon>Alphaproteobacteria</taxon>
        <taxon>Sphingomonadales</taxon>
        <taxon>Sphingosinicellaceae</taxon>
        <taxon>Sandaracinobacter</taxon>
    </lineage>
</organism>
<sequence length="123" mass="14162">MTSATVTRWDDLPEEPMRGGITRRFVYSDRLMVAEIRMRKGDVVPAHRHENEQFTYVLTGSMLFLLGEDQTEERLVQAGEIIQLPSNLLHSATALEDVFELDVFNPYRADWVGGDDRYLRSNS</sequence>
<dbReference type="PIRSF" id="PIRSF029883">
    <property type="entry name" value="KdgF"/>
    <property type="match status" value="1"/>
</dbReference>
<comment type="caution">
    <text evidence="2">The sequence shown here is derived from an EMBL/GenBank/DDBJ whole genome shotgun (WGS) entry which is preliminary data.</text>
</comment>
<evidence type="ECO:0000259" key="1">
    <source>
        <dbReference type="Pfam" id="PF07883"/>
    </source>
</evidence>
<evidence type="ECO:0000313" key="2">
    <source>
        <dbReference type="EMBL" id="TPE64947.1"/>
    </source>
</evidence>
<dbReference type="Pfam" id="PF07883">
    <property type="entry name" value="Cupin_2"/>
    <property type="match status" value="1"/>
</dbReference>